<gene>
    <name evidence="1" type="ORF">NLI96_g6718</name>
</gene>
<evidence type="ECO:0000313" key="1">
    <source>
        <dbReference type="EMBL" id="KAJ3482817.1"/>
    </source>
</evidence>
<sequence length="395" mass="45341">MSSSPPRLPPEILLEIISSLCGEYIDELIAEGHERRTTVWAVDFSDSEIDDEQTDKQDLLPDCTESNPVVALLRSTYQLREVTLTVLSEGLEVPRGCDGRLTVKPWSIIHPLRRVHAMAVRDNLVGMLDLLGEGTPTIFACSYFNIALLPIKYRLEMTFPEDGDEQQKGVHMPMLRNLGFVARGLKPEAFGAPVRRRVGQIYWSVLLVTRLEDCKKKVISACDTFVCSYIEGYTKAYRGLKRALHRMGTCEPKLSAWKSTIVSTFGTYNFHIGYEVFQVAKVEEIVEAVEQLEGRLQSKHYNECKQLVNEVLDFWAKIYPQLEWTWYDEEEAQLSELRREDIVFRFLGIRYPEWAIILHLSSIDPRRVWLGHLYCAYELVRSEDAGNARPPDVGY</sequence>
<keyword evidence="2" id="KW-1185">Reference proteome</keyword>
<reference evidence="1" key="1">
    <citation type="submission" date="2022-07" db="EMBL/GenBank/DDBJ databases">
        <title>Genome Sequence of Physisporinus lineatus.</title>
        <authorList>
            <person name="Buettner E."/>
        </authorList>
    </citation>
    <scope>NUCLEOTIDE SEQUENCE</scope>
    <source>
        <strain evidence="1">VT162</strain>
    </source>
</reference>
<dbReference type="AlphaFoldDB" id="A0AAD5V0D6"/>
<evidence type="ECO:0000313" key="2">
    <source>
        <dbReference type="Proteomes" id="UP001212997"/>
    </source>
</evidence>
<proteinExistence type="predicted"/>
<accession>A0AAD5V0D6</accession>
<organism evidence="1 2">
    <name type="scientific">Meripilus lineatus</name>
    <dbReference type="NCBI Taxonomy" id="2056292"/>
    <lineage>
        <taxon>Eukaryota</taxon>
        <taxon>Fungi</taxon>
        <taxon>Dikarya</taxon>
        <taxon>Basidiomycota</taxon>
        <taxon>Agaricomycotina</taxon>
        <taxon>Agaricomycetes</taxon>
        <taxon>Polyporales</taxon>
        <taxon>Meripilaceae</taxon>
        <taxon>Meripilus</taxon>
    </lineage>
</organism>
<name>A0AAD5V0D6_9APHY</name>
<comment type="caution">
    <text evidence="1">The sequence shown here is derived from an EMBL/GenBank/DDBJ whole genome shotgun (WGS) entry which is preliminary data.</text>
</comment>
<protein>
    <submittedName>
        <fullName evidence="1">Uncharacterized protein</fullName>
    </submittedName>
</protein>
<dbReference type="EMBL" id="JANAWD010000255">
    <property type="protein sequence ID" value="KAJ3482817.1"/>
    <property type="molecule type" value="Genomic_DNA"/>
</dbReference>
<dbReference type="Proteomes" id="UP001212997">
    <property type="component" value="Unassembled WGS sequence"/>
</dbReference>